<dbReference type="PANTHER" id="PTHR37532">
    <property type="entry name" value="PROTEIN ISCX"/>
    <property type="match status" value="1"/>
</dbReference>
<dbReference type="InterPro" id="IPR007479">
    <property type="entry name" value="ISC_FeS_clus_asmbl_IscsX"/>
</dbReference>
<comment type="caution">
    <text evidence="1">The sequence shown here is derived from an EMBL/GenBank/DDBJ whole genome shotgun (WGS) entry which is preliminary data.</text>
</comment>
<accession>A0ABT2FKF3</accession>
<dbReference type="InterPro" id="IPR036762">
    <property type="entry name" value="IscX-like_sf"/>
</dbReference>
<evidence type="ECO:0000313" key="1">
    <source>
        <dbReference type="EMBL" id="MCS4556812.1"/>
    </source>
</evidence>
<evidence type="ECO:0000313" key="2">
    <source>
        <dbReference type="Proteomes" id="UP001201549"/>
    </source>
</evidence>
<keyword evidence="2" id="KW-1185">Reference proteome</keyword>
<name>A0ABT2FKF3_9GAMM</name>
<dbReference type="Gene3D" id="1.10.10.600">
    <property type="entry name" value="IscX-like"/>
    <property type="match status" value="1"/>
</dbReference>
<dbReference type="RefSeq" id="WP_238896201.1">
    <property type="nucleotide sequence ID" value="NZ_JAKOGG010000005.1"/>
</dbReference>
<gene>
    <name evidence="1" type="primary">iscX</name>
    <name evidence="1" type="ORF">L9G74_10190</name>
</gene>
<dbReference type="Pfam" id="PF04384">
    <property type="entry name" value="Fe-S_assembly"/>
    <property type="match status" value="1"/>
</dbReference>
<proteinExistence type="predicted"/>
<sequence>MALKWTDSLEVALALLDEYPDVAPETIRFTDLYEWILALDEFEDDPARCNEQILEAILQCWLDEK</sequence>
<dbReference type="Proteomes" id="UP001201549">
    <property type="component" value="Unassembled WGS sequence"/>
</dbReference>
<reference evidence="2" key="1">
    <citation type="submission" date="2023-07" db="EMBL/GenBank/DDBJ databases">
        <title>Shewanella mangrovi sp. nov., an acetaldehyde- degrading bacterium isolated from mangrove sediment.</title>
        <authorList>
            <person name="Liu Y."/>
        </authorList>
    </citation>
    <scope>NUCLEOTIDE SEQUENCE [LARGE SCALE GENOMIC DNA]</scope>
    <source>
        <strain evidence="2">C32</strain>
    </source>
</reference>
<dbReference type="NCBIfam" id="TIGR03412">
    <property type="entry name" value="iscX_yfhJ"/>
    <property type="match status" value="1"/>
</dbReference>
<dbReference type="PIRSF" id="PIRSF039003">
    <property type="entry name" value="IscX"/>
    <property type="match status" value="1"/>
</dbReference>
<dbReference type="EMBL" id="JAKOGG010000005">
    <property type="protein sequence ID" value="MCS4556812.1"/>
    <property type="molecule type" value="Genomic_DNA"/>
</dbReference>
<dbReference type="SUPFAM" id="SSF140319">
    <property type="entry name" value="IscX-like"/>
    <property type="match status" value="1"/>
</dbReference>
<dbReference type="PANTHER" id="PTHR37532:SF1">
    <property type="entry name" value="PROTEIN ISCX"/>
    <property type="match status" value="1"/>
</dbReference>
<protein>
    <submittedName>
        <fullName evidence="1">Fe-S cluster assembly protein IscX</fullName>
    </submittedName>
</protein>
<organism evidence="1 2">
    <name type="scientific">Shewanella electrica</name>
    <dbReference type="NCBI Taxonomy" id="515560"/>
    <lineage>
        <taxon>Bacteria</taxon>
        <taxon>Pseudomonadati</taxon>
        <taxon>Pseudomonadota</taxon>
        <taxon>Gammaproteobacteria</taxon>
        <taxon>Alteromonadales</taxon>
        <taxon>Shewanellaceae</taxon>
        <taxon>Shewanella</taxon>
    </lineage>
</organism>